<evidence type="ECO:0000313" key="4">
    <source>
        <dbReference type="EMBL" id="PWZ00450.1"/>
    </source>
</evidence>
<name>A0A317XRD2_9BASI</name>
<dbReference type="GO" id="GO:0016020">
    <property type="term" value="C:membrane"/>
    <property type="evidence" value="ECO:0007669"/>
    <property type="project" value="InterPro"/>
</dbReference>
<gene>
    <name evidence="4" type="ORF">BCV70DRAFT_199727</name>
</gene>
<sequence>MLGLSNRLLRIFAFAFAALVALHYIGTTTSPSYQAQVDTLRSSLSKTSTSYGGDHTRPVSSTSIGTISPKANATFYVLCREKELNDILHSIFQLETTFNDKPQNRYPYVFLNEVPFSDAFKLRIQRAVSGTAEFGLIPPEMWNIPPHIDIERAHKAWKKAKSQGMPYGGSASYRMMCRFNSGRFYDHPLMQQYEYYWRVEPGVRFYCDLGDFDPFRFMQHNNKKYGWTIALHEIPGTVTTLWINVRNWYQKYPHFLAQNNLWRFVTDDNGRGYNKCHWWSNFEIASMSWMRGEAYRSFFNHLDEVGGFFYERWGDAPVHSIGASLLLDKSEFHYFDNIGYYHPPMIHCPKPKPGNQLAANGRSTCYCAHESSFDFEDNGNSCLPKYLEIMGINATEAKANFMRTDDI</sequence>
<dbReference type="STRING" id="1882483.A0A317XRD2"/>
<organism evidence="4 5">
    <name type="scientific">Testicularia cyperi</name>
    <dbReference type="NCBI Taxonomy" id="1882483"/>
    <lineage>
        <taxon>Eukaryota</taxon>
        <taxon>Fungi</taxon>
        <taxon>Dikarya</taxon>
        <taxon>Basidiomycota</taxon>
        <taxon>Ustilaginomycotina</taxon>
        <taxon>Ustilaginomycetes</taxon>
        <taxon>Ustilaginales</taxon>
        <taxon>Anthracoideaceae</taxon>
        <taxon>Testicularia</taxon>
    </lineage>
</organism>
<dbReference type="PANTHER" id="PTHR31121:SF6">
    <property type="entry name" value="ALPHA-1,2 MANNOSYLTRANSFERASE KTR1"/>
    <property type="match status" value="1"/>
</dbReference>
<comment type="similarity">
    <text evidence="1">Belongs to the glycosyltransferase 15 family.</text>
</comment>
<dbReference type="SUPFAM" id="SSF53448">
    <property type="entry name" value="Nucleotide-diphospho-sugar transferases"/>
    <property type="match status" value="1"/>
</dbReference>
<evidence type="ECO:0000313" key="5">
    <source>
        <dbReference type="Proteomes" id="UP000246740"/>
    </source>
</evidence>
<dbReference type="GO" id="GO:0000032">
    <property type="term" value="P:cell wall mannoprotein biosynthetic process"/>
    <property type="evidence" value="ECO:0007669"/>
    <property type="project" value="TreeGrafter"/>
</dbReference>
<dbReference type="FunFam" id="3.90.550.10:FF:000051">
    <property type="entry name" value="Alpha-1,2-mannosyltransferase (Ktr4)"/>
    <property type="match status" value="1"/>
</dbReference>
<proteinExistence type="inferred from homology"/>
<keyword evidence="5" id="KW-1185">Reference proteome</keyword>
<dbReference type="GO" id="GO:0000026">
    <property type="term" value="F:alpha-1,2-mannosyltransferase activity"/>
    <property type="evidence" value="ECO:0007669"/>
    <property type="project" value="TreeGrafter"/>
</dbReference>
<feature type="active site" description="Nucleophile" evidence="3">
    <location>
        <position position="283"/>
    </location>
</feature>
<keyword evidence="2 4" id="KW-0808">Transferase</keyword>
<dbReference type="InterPro" id="IPR029044">
    <property type="entry name" value="Nucleotide-diphossugar_trans"/>
</dbReference>
<accession>A0A317XRD2</accession>
<dbReference type="Proteomes" id="UP000246740">
    <property type="component" value="Unassembled WGS sequence"/>
</dbReference>
<dbReference type="AlphaFoldDB" id="A0A317XRD2"/>
<dbReference type="InterPro" id="IPR002685">
    <property type="entry name" value="Glyco_trans_15"/>
</dbReference>
<protein>
    <submittedName>
        <fullName evidence="4">Glycosyl transferase</fullName>
    </submittedName>
</protein>
<evidence type="ECO:0000256" key="2">
    <source>
        <dbReference type="ARBA" id="ARBA00022679"/>
    </source>
</evidence>
<dbReference type="Gene3D" id="3.90.550.10">
    <property type="entry name" value="Spore Coat Polysaccharide Biosynthesis Protein SpsA, Chain A"/>
    <property type="match status" value="1"/>
</dbReference>
<dbReference type="EMBL" id="KZ819192">
    <property type="protein sequence ID" value="PWZ00450.1"/>
    <property type="molecule type" value="Genomic_DNA"/>
</dbReference>
<evidence type="ECO:0000256" key="1">
    <source>
        <dbReference type="ARBA" id="ARBA00007677"/>
    </source>
</evidence>
<dbReference type="GO" id="GO:0006487">
    <property type="term" value="P:protein N-linked glycosylation"/>
    <property type="evidence" value="ECO:0007669"/>
    <property type="project" value="TreeGrafter"/>
</dbReference>
<dbReference type="Pfam" id="PF01793">
    <property type="entry name" value="Glyco_transf_15"/>
    <property type="match status" value="1"/>
</dbReference>
<dbReference type="InParanoid" id="A0A317XRD2"/>
<reference evidence="4 5" key="1">
    <citation type="journal article" date="2018" name="Mol. Biol. Evol.">
        <title>Broad Genomic Sampling Reveals a Smut Pathogenic Ancestry of the Fungal Clade Ustilaginomycotina.</title>
        <authorList>
            <person name="Kijpornyongpan T."/>
            <person name="Mondo S.J."/>
            <person name="Barry K."/>
            <person name="Sandor L."/>
            <person name="Lee J."/>
            <person name="Lipzen A."/>
            <person name="Pangilinan J."/>
            <person name="LaButti K."/>
            <person name="Hainaut M."/>
            <person name="Henrissat B."/>
            <person name="Grigoriev I.V."/>
            <person name="Spatafora J.W."/>
            <person name="Aime M.C."/>
        </authorList>
    </citation>
    <scope>NUCLEOTIDE SEQUENCE [LARGE SCALE GENOMIC DNA]</scope>
    <source>
        <strain evidence="4 5">MCA 3645</strain>
    </source>
</reference>
<dbReference type="OrthoDB" id="439943at2759"/>
<evidence type="ECO:0000256" key="3">
    <source>
        <dbReference type="PIRSR" id="PIRSR018153-1"/>
    </source>
</evidence>
<dbReference type="PANTHER" id="PTHR31121">
    <property type="entry name" value="ALPHA-1,2 MANNOSYLTRANSFERASE KTR1"/>
    <property type="match status" value="1"/>
</dbReference>
<dbReference type="GO" id="GO:0005794">
    <property type="term" value="C:Golgi apparatus"/>
    <property type="evidence" value="ECO:0007669"/>
    <property type="project" value="TreeGrafter"/>
</dbReference>
<dbReference type="PIRSF" id="PIRSF018153">
    <property type="entry name" value="Glyco_trans_15"/>
    <property type="match status" value="1"/>
</dbReference>